<keyword evidence="4" id="KW-1185">Reference proteome</keyword>
<dbReference type="Proteomes" id="UP000803844">
    <property type="component" value="Unassembled WGS sequence"/>
</dbReference>
<feature type="region of interest" description="Disordered" evidence="1">
    <location>
        <begin position="1"/>
        <end position="25"/>
    </location>
</feature>
<dbReference type="InterPro" id="IPR046797">
    <property type="entry name" value="PDDEXK_12"/>
</dbReference>
<evidence type="ECO:0000313" key="4">
    <source>
        <dbReference type="Proteomes" id="UP000803844"/>
    </source>
</evidence>
<sequence>MSRSISIARRPTLPLPRRPRPRSASPIKTVASLAHLEKPVQVVALGNTDYKSTLPEHVWSLYRDIWRSMNAGFIPESIKKEFLDACGSDADLVPDTWFAAAGPGETQDKATRLTELYHLRSIQLVAGESMQRGRSEPSWNRKVHQPLLDLACEDGIGMLDPSYQLAAAAQPYRVRAEDISTATLTGDCIPRLYTEAPSETASLTSNGDLSSGHHGDANVFRDGHTHSRFGSKKVDFALVISPAHGTPLQRTIWRVLDGLGVQALVAANTNAAAPEGSATMPVPSQSINPTAYVPLLQDPMAVAIETKTVTSSKDPLVQLGFMVVALHRRLATLSGSDRLLPLCGIPTLPVIFCG</sequence>
<evidence type="ECO:0000256" key="1">
    <source>
        <dbReference type="SAM" id="MobiDB-lite"/>
    </source>
</evidence>
<feature type="domain" description="PD-(D/E)XK nuclease-like" evidence="2">
    <location>
        <begin position="94"/>
        <end position="352"/>
    </location>
</feature>
<gene>
    <name evidence="3" type="ORF">M406DRAFT_332018</name>
</gene>
<protein>
    <recommendedName>
        <fullName evidence="2">PD-(D/E)XK nuclease-like domain-containing protein</fullName>
    </recommendedName>
</protein>
<comment type="caution">
    <text evidence="3">The sequence shown here is derived from an EMBL/GenBank/DDBJ whole genome shotgun (WGS) entry which is preliminary data.</text>
</comment>
<proteinExistence type="predicted"/>
<reference evidence="3" key="1">
    <citation type="journal article" date="2020" name="Phytopathology">
        <title>Genome sequence of the chestnut blight fungus Cryphonectria parasitica EP155: A fundamental resource for an archetypical invasive plant pathogen.</title>
        <authorList>
            <person name="Crouch J.A."/>
            <person name="Dawe A."/>
            <person name="Aerts A."/>
            <person name="Barry K."/>
            <person name="Churchill A.C.L."/>
            <person name="Grimwood J."/>
            <person name="Hillman B."/>
            <person name="Milgroom M.G."/>
            <person name="Pangilinan J."/>
            <person name="Smith M."/>
            <person name="Salamov A."/>
            <person name="Schmutz J."/>
            <person name="Yadav J."/>
            <person name="Grigoriev I.V."/>
            <person name="Nuss D."/>
        </authorList>
    </citation>
    <scope>NUCLEOTIDE SEQUENCE</scope>
    <source>
        <strain evidence="3">EP155</strain>
    </source>
</reference>
<dbReference type="EMBL" id="MU032349">
    <property type="protein sequence ID" value="KAF3763530.1"/>
    <property type="molecule type" value="Genomic_DNA"/>
</dbReference>
<dbReference type="GeneID" id="63837828"/>
<organism evidence="3 4">
    <name type="scientific">Cryphonectria parasitica (strain ATCC 38755 / EP155)</name>
    <dbReference type="NCBI Taxonomy" id="660469"/>
    <lineage>
        <taxon>Eukaryota</taxon>
        <taxon>Fungi</taxon>
        <taxon>Dikarya</taxon>
        <taxon>Ascomycota</taxon>
        <taxon>Pezizomycotina</taxon>
        <taxon>Sordariomycetes</taxon>
        <taxon>Sordariomycetidae</taxon>
        <taxon>Diaporthales</taxon>
        <taxon>Cryphonectriaceae</taxon>
        <taxon>Cryphonectria-Endothia species complex</taxon>
        <taxon>Cryphonectria</taxon>
    </lineage>
</organism>
<dbReference type="RefSeq" id="XP_040774491.1">
    <property type="nucleotide sequence ID" value="XM_040920699.1"/>
</dbReference>
<dbReference type="OrthoDB" id="5244165at2759"/>
<accession>A0A9P4XZS9</accession>
<evidence type="ECO:0000259" key="2">
    <source>
        <dbReference type="Pfam" id="PF20516"/>
    </source>
</evidence>
<dbReference type="AlphaFoldDB" id="A0A9P4XZS9"/>
<evidence type="ECO:0000313" key="3">
    <source>
        <dbReference type="EMBL" id="KAF3763530.1"/>
    </source>
</evidence>
<dbReference type="Pfam" id="PF20516">
    <property type="entry name" value="PDDEXK_12"/>
    <property type="match status" value="1"/>
</dbReference>
<name>A0A9P4XZS9_CRYP1</name>